<keyword evidence="2 5" id="KW-0812">Transmembrane</keyword>
<reference evidence="7" key="1">
    <citation type="submission" date="2022-10" db="EMBL/GenBank/DDBJ databases">
        <title>Chryseobacterium sp. nov., a novel bacterial species.</title>
        <authorList>
            <person name="Cao Y."/>
        </authorList>
    </citation>
    <scope>NUCLEOTIDE SEQUENCE</scope>
    <source>
        <strain evidence="7">CCTCC AB2015118</strain>
    </source>
</reference>
<evidence type="ECO:0000259" key="6">
    <source>
        <dbReference type="Pfam" id="PF07291"/>
    </source>
</evidence>
<accession>A0ABT3XTR0</accession>
<feature type="transmembrane region" description="Helical" evidence="5">
    <location>
        <begin position="47"/>
        <end position="67"/>
    </location>
</feature>
<protein>
    <recommendedName>
        <fullName evidence="6">Methylamine utilisation protein MauE domain-containing protein</fullName>
    </recommendedName>
</protein>
<comment type="subcellular location">
    <subcellularLocation>
        <location evidence="1">Membrane</location>
        <topology evidence="1">Multi-pass membrane protein</topology>
    </subcellularLocation>
</comment>
<gene>
    <name evidence="7" type="ORF">OF897_12325</name>
</gene>
<name>A0ABT3XTR0_9FLAO</name>
<sequence>MKNILKYLPKAAACFFILLFVYAAISKTLDFENFQVQLAQSPLVSAYAGFISYSVIIIELIIAGLLLSERTRTIGLYLSLGIMVSFSIYIYLILNYSDFVPCSCGGILEKMSWSQHLIFNLCCVILSIISLYINRGLQNYDRKTISITIGVISIFSSGIVIFLFLTSEHIIKKENNFTRRFPHHVIREDLSYDLKVNSYYFAGAVDDTVYLGNTTSPFLLTKIDEKLSTTRTTYINPNKKLKYSAPKISISGQSFYLSDGYVPVIFKGGINDPKGDAHQITSDSPFFDQIKIIDSLTMVIRSQSNINNENILGLIKLSSPADIILKDDALDKQTDGIFDTDGQILYDGSEKSIYYFYYYKNEILKFDTELNRIGREKTIAQNTSHTPEIHTLKDGTKKIGVPSLPSNQNMIAYKGLVLTQSNLMGKFEQASQWRKNDIIDVYDLRKNEYWGSFYLPNPKKEKLHQMLIHKSHLYVLIGKKIVKYRIAQTLLDQFNQGKPKT</sequence>
<dbReference type="Pfam" id="PF07291">
    <property type="entry name" value="MauE"/>
    <property type="match status" value="1"/>
</dbReference>
<feature type="domain" description="Methylamine utilisation protein MauE" evidence="6">
    <location>
        <begin position="6"/>
        <end position="132"/>
    </location>
</feature>
<feature type="transmembrane region" description="Helical" evidence="5">
    <location>
        <begin position="145"/>
        <end position="165"/>
    </location>
</feature>
<comment type="caution">
    <text evidence="7">The sequence shown here is derived from an EMBL/GenBank/DDBJ whole genome shotgun (WGS) entry which is preliminary data.</text>
</comment>
<organism evidence="7 8">
    <name type="scientific">Chryseobacterium formosus</name>
    <dbReference type="NCBI Taxonomy" id="1537363"/>
    <lineage>
        <taxon>Bacteria</taxon>
        <taxon>Pseudomonadati</taxon>
        <taxon>Bacteroidota</taxon>
        <taxon>Flavobacteriia</taxon>
        <taxon>Flavobacteriales</taxon>
        <taxon>Weeksellaceae</taxon>
        <taxon>Chryseobacterium group</taxon>
        <taxon>Chryseobacterium</taxon>
    </lineage>
</organism>
<evidence type="ECO:0000256" key="4">
    <source>
        <dbReference type="ARBA" id="ARBA00023136"/>
    </source>
</evidence>
<evidence type="ECO:0000256" key="3">
    <source>
        <dbReference type="ARBA" id="ARBA00022989"/>
    </source>
</evidence>
<keyword evidence="4 5" id="KW-0472">Membrane</keyword>
<feature type="transmembrane region" description="Helical" evidence="5">
    <location>
        <begin position="113"/>
        <end position="133"/>
    </location>
</feature>
<evidence type="ECO:0000256" key="5">
    <source>
        <dbReference type="SAM" id="Phobius"/>
    </source>
</evidence>
<feature type="transmembrane region" description="Helical" evidence="5">
    <location>
        <begin position="74"/>
        <end position="93"/>
    </location>
</feature>
<proteinExistence type="predicted"/>
<dbReference type="InterPro" id="IPR009908">
    <property type="entry name" value="Methylamine_util_MauE"/>
</dbReference>
<keyword evidence="8" id="KW-1185">Reference proteome</keyword>
<evidence type="ECO:0000313" key="8">
    <source>
        <dbReference type="Proteomes" id="UP001073122"/>
    </source>
</evidence>
<evidence type="ECO:0000256" key="2">
    <source>
        <dbReference type="ARBA" id="ARBA00022692"/>
    </source>
</evidence>
<dbReference type="RefSeq" id="WP_267265984.1">
    <property type="nucleotide sequence ID" value="NZ_JAOVZW010000013.1"/>
</dbReference>
<evidence type="ECO:0000313" key="7">
    <source>
        <dbReference type="EMBL" id="MCX8524700.1"/>
    </source>
</evidence>
<evidence type="ECO:0000256" key="1">
    <source>
        <dbReference type="ARBA" id="ARBA00004141"/>
    </source>
</evidence>
<dbReference type="Proteomes" id="UP001073122">
    <property type="component" value="Unassembled WGS sequence"/>
</dbReference>
<dbReference type="EMBL" id="JAOVZW010000013">
    <property type="protein sequence ID" value="MCX8524700.1"/>
    <property type="molecule type" value="Genomic_DNA"/>
</dbReference>
<keyword evidence="3 5" id="KW-1133">Transmembrane helix</keyword>